<evidence type="ECO:0000313" key="1">
    <source>
        <dbReference type="EMBL" id="QOX65228.1"/>
    </source>
</evidence>
<dbReference type="Proteomes" id="UP000594014">
    <property type="component" value="Chromosome"/>
</dbReference>
<reference evidence="1" key="1">
    <citation type="submission" date="2019-08" db="EMBL/GenBank/DDBJ databases">
        <title>Genome sequence of Clostridiales bacterium MT110.</title>
        <authorList>
            <person name="Cao J."/>
        </authorList>
    </citation>
    <scope>NUCLEOTIDE SEQUENCE</scope>
    <source>
        <strain evidence="1">MT110</strain>
    </source>
</reference>
<name>A0ACD1AFE5_9FIRM</name>
<gene>
    <name evidence="1" type="ORF">FRZ06_18660</name>
</gene>
<organism evidence="1 2">
    <name type="scientific">Anoxybacterium hadale</name>
    <dbReference type="NCBI Taxonomy" id="3408580"/>
    <lineage>
        <taxon>Bacteria</taxon>
        <taxon>Bacillati</taxon>
        <taxon>Bacillota</taxon>
        <taxon>Clostridia</taxon>
        <taxon>Peptostreptococcales</taxon>
        <taxon>Anaerovoracaceae</taxon>
        <taxon>Anoxybacterium</taxon>
    </lineage>
</organism>
<keyword evidence="2" id="KW-1185">Reference proteome</keyword>
<dbReference type="EMBL" id="CP042469">
    <property type="protein sequence ID" value="QOX65228.1"/>
    <property type="molecule type" value="Genomic_DNA"/>
</dbReference>
<evidence type="ECO:0000313" key="2">
    <source>
        <dbReference type="Proteomes" id="UP000594014"/>
    </source>
</evidence>
<sequence>MEELYLETKNGKKPIDAETTQKYHLKAGDYAPFSGQIITGSAPSESAAERRDSESSIRQDFYNLAEQGYHDDEIDQMDNGFEFSQSEILDFAQGTDSYTDH</sequence>
<protein>
    <submittedName>
        <fullName evidence="1">Uncharacterized protein</fullName>
    </submittedName>
</protein>
<proteinExistence type="predicted"/>
<accession>A0ACD1AFE5</accession>